<protein>
    <recommendedName>
        <fullName evidence="3">DUF2946 domain-containing protein</fullName>
    </recommendedName>
</protein>
<sequence>MARIFPMHRGIGHNNDWWDRVFRVLLALLLVYSFSSPASALPQKEGYIAICSGSEILYIPLADAGLEDPSQEAQAPTSSPCPWFTQLHALDAADIAVVGHSTVIYDALPIPADDTRPVAQQIPRAFQARGPPLLAA</sequence>
<dbReference type="EMBL" id="JABBNT010000005">
    <property type="protein sequence ID" value="NMM46098.1"/>
    <property type="molecule type" value="Genomic_DNA"/>
</dbReference>
<comment type="caution">
    <text evidence="1">The sequence shown here is derived from an EMBL/GenBank/DDBJ whole genome shotgun (WGS) entry which is preliminary data.</text>
</comment>
<keyword evidence="2" id="KW-1185">Reference proteome</keyword>
<dbReference type="AlphaFoldDB" id="A0A7Y0E2S5"/>
<gene>
    <name evidence="1" type="ORF">HH303_16515</name>
</gene>
<organism evidence="1 2">
    <name type="scientific">Pacificispira spongiicola</name>
    <dbReference type="NCBI Taxonomy" id="2729598"/>
    <lineage>
        <taxon>Bacteria</taxon>
        <taxon>Pseudomonadati</taxon>
        <taxon>Pseudomonadota</taxon>
        <taxon>Alphaproteobacteria</taxon>
        <taxon>Rhodospirillales</taxon>
        <taxon>Rhodospirillaceae</taxon>
        <taxon>Pacificispira</taxon>
    </lineage>
</organism>
<dbReference type="RefSeq" id="WP_169626487.1">
    <property type="nucleotide sequence ID" value="NZ_JABBNT010000005.1"/>
</dbReference>
<proteinExistence type="predicted"/>
<name>A0A7Y0E2S5_9PROT</name>
<dbReference type="Proteomes" id="UP000539372">
    <property type="component" value="Unassembled WGS sequence"/>
</dbReference>
<reference evidence="1 2" key="1">
    <citation type="submission" date="2020-04" db="EMBL/GenBank/DDBJ databases">
        <title>Rhodospirillaceae bacterium KN72 isolated from deep sea.</title>
        <authorList>
            <person name="Zhang D.-C."/>
        </authorList>
    </citation>
    <scope>NUCLEOTIDE SEQUENCE [LARGE SCALE GENOMIC DNA]</scope>
    <source>
        <strain evidence="1 2">KN72</strain>
    </source>
</reference>
<evidence type="ECO:0000313" key="1">
    <source>
        <dbReference type="EMBL" id="NMM46098.1"/>
    </source>
</evidence>
<evidence type="ECO:0008006" key="3">
    <source>
        <dbReference type="Google" id="ProtNLM"/>
    </source>
</evidence>
<evidence type="ECO:0000313" key="2">
    <source>
        <dbReference type="Proteomes" id="UP000539372"/>
    </source>
</evidence>
<accession>A0A7Y0E2S5</accession>